<feature type="transmembrane region" description="Helical" evidence="1">
    <location>
        <begin position="135"/>
        <end position="156"/>
    </location>
</feature>
<reference evidence="5" key="1">
    <citation type="submission" date="2025-08" db="UniProtKB">
        <authorList>
            <consortium name="RefSeq"/>
        </authorList>
    </citation>
    <scope>IDENTIFICATION</scope>
    <source>
        <strain evidence="5">Tuebingen</strain>
        <tissue evidence="5">Fibroblasts and whole tissue</tissue>
    </source>
</reference>
<dbReference type="OrthoDB" id="8939957at2759"/>
<organism evidence="4 5">
    <name type="scientific">Danio rerio</name>
    <name type="common">Zebrafish</name>
    <name type="synonym">Brachydanio rerio</name>
    <dbReference type="NCBI Taxonomy" id="7955"/>
    <lineage>
        <taxon>Eukaryota</taxon>
        <taxon>Metazoa</taxon>
        <taxon>Chordata</taxon>
        <taxon>Craniata</taxon>
        <taxon>Vertebrata</taxon>
        <taxon>Euteleostomi</taxon>
        <taxon>Actinopterygii</taxon>
        <taxon>Neopterygii</taxon>
        <taxon>Teleostei</taxon>
        <taxon>Ostariophysi</taxon>
        <taxon>Cypriniformes</taxon>
        <taxon>Danionidae</taxon>
        <taxon>Danioninae</taxon>
        <taxon>Danio</taxon>
    </lineage>
</organism>
<gene>
    <name evidence="5" type="primary">LOC100148254</name>
</gene>
<dbReference type="SMART" id="SM00409">
    <property type="entry name" value="IG"/>
    <property type="match status" value="1"/>
</dbReference>
<dbReference type="GeneID" id="100148254"/>
<name>A0A8M2BLN9_DANRE</name>
<feature type="signal peptide" evidence="2">
    <location>
        <begin position="1"/>
        <end position="20"/>
    </location>
</feature>
<evidence type="ECO:0000313" key="4">
    <source>
        <dbReference type="Proteomes" id="UP000000437"/>
    </source>
</evidence>
<feature type="chain" id="PRO_5035471251" description="Immunoglobulin domain-containing protein" evidence="2">
    <location>
        <begin position="21"/>
        <end position="224"/>
    </location>
</feature>
<keyword evidence="1" id="KW-0812">Transmembrane</keyword>
<dbReference type="Proteomes" id="UP000000437">
    <property type="component" value="Chromosome 22"/>
</dbReference>
<dbReference type="InterPro" id="IPR036179">
    <property type="entry name" value="Ig-like_dom_sf"/>
</dbReference>
<proteinExistence type="predicted"/>
<keyword evidence="1" id="KW-1133">Transmembrane helix</keyword>
<dbReference type="InterPro" id="IPR013783">
    <property type="entry name" value="Ig-like_fold"/>
</dbReference>
<keyword evidence="2" id="KW-0732">Signal</keyword>
<dbReference type="SUPFAM" id="SSF48726">
    <property type="entry name" value="Immunoglobulin"/>
    <property type="match status" value="1"/>
</dbReference>
<accession>A0A8M2BLN9</accession>
<feature type="domain" description="Immunoglobulin" evidence="3">
    <location>
        <begin position="21"/>
        <end position="118"/>
    </location>
</feature>
<sequence>MKTLLLSLLCFLVWNQHTEALTDQQVTLGETVTVACEFRLKAVVWFVIKPSARPMMIMRTFGTEDAEYYDEKLRSKYSEGSRSHLIINDVSADDLGEYYCVQPGWSLVVNDGIRLHTAGVPKDDNEPQDLSSNQIVLVILACLVAVMFVAIIGLLMKKHKFSRTSHMYENNHRRPYMVPEHLRRNLSIQINSNCDPPRNPMAERNYLQILPNNIYETPTCGQIA</sequence>
<dbReference type="AlphaFoldDB" id="A0A8M2BLN9"/>
<evidence type="ECO:0000256" key="2">
    <source>
        <dbReference type="SAM" id="SignalP"/>
    </source>
</evidence>
<dbReference type="InterPro" id="IPR003599">
    <property type="entry name" value="Ig_sub"/>
</dbReference>
<keyword evidence="1" id="KW-0472">Membrane</keyword>
<evidence type="ECO:0000256" key="1">
    <source>
        <dbReference type="SAM" id="Phobius"/>
    </source>
</evidence>
<dbReference type="Gene3D" id="2.60.40.10">
    <property type="entry name" value="Immunoglobulins"/>
    <property type="match status" value="1"/>
</dbReference>
<protein>
    <recommendedName>
        <fullName evidence="3">Immunoglobulin domain-containing protein</fullName>
    </recommendedName>
</protein>
<evidence type="ECO:0000259" key="3">
    <source>
        <dbReference type="SMART" id="SM00409"/>
    </source>
</evidence>
<dbReference type="RefSeq" id="XP_005174066.1">
    <property type="nucleotide sequence ID" value="XM_005174009.5"/>
</dbReference>
<keyword evidence="4" id="KW-1185">Reference proteome</keyword>
<evidence type="ECO:0000313" key="5">
    <source>
        <dbReference type="RefSeq" id="XP_005174066.1"/>
    </source>
</evidence>
<dbReference type="KEGG" id="dre:100148254"/>